<comment type="caution">
    <text evidence="5">The sequence shown here is derived from an EMBL/GenBank/DDBJ whole genome shotgun (WGS) entry which is preliminary data.</text>
</comment>
<gene>
    <name evidence="5" type="ORF">GCM10011415_36110</name>
</gene>
<protein>
    <submittedName>
        <fullName evidence="5">AraC family transcriptional regulator</fullName>
    </submittedName>
</protein>
<reference evidence="5" key="2">
    <citation type="submission" date="2020-09" db="EMBL/GenBank/DDBJ databases">
        <authorList>
            <person name="Sun Q."/>
            <person name="Zhou Y."/>
        </authorList>
    </citation>
    <scope>NUCLEOTIDE SEQUENCE</scope>
    <source>
        <strain evidence="5">CGMCC 1.15762</strain>
    </source>
</reference>
<dbReference type="PROSITE" id="PS01124">
    <property type="entry name" value="HTH_ARAC_FAMILY_2"/>
    <property type="match status" value="1"/>
</dbReference>
<dbReference type="PANTHER" id="PTHR46796">
    <property type="entry name" value="HTH-TYPE TRANSCRIPTIONAL ACTIVATOR RHAS-RELATED"/>
    <property type="match status" value="1"/>
</dbReference>
<dbReference type="InterPro" id="IPR050204">
    <property type="entry name" value="AraC_XylS_family_regulators"/>
</dbReference>
<dbReference type="Gene3D" id="1.10.10.60">
    <property type="entry name" value="Homeodomain-like"/>
    <property type="match status" value="1"/>
</dbReference>
<dbReference type="RefSeq" id="WP_188791679.1">
    <property type="nucleotide sequence ID" value="NZ_BMJV01000008.1"/>
</dbReference>
<keyword evidence="2" id="KW-0238">DNA-binding</keyword>
<keyword evidence="1" id="KW-0805">Transcription regulation</keyword>
<accession>A0A8J2ZMF1</accession>
<proteinExistence type="predicted"/>
<organism evidence="5 6">
    <name type="scientific">Salipiger pallidus</name>
    <dbReference type="NCBI Taxonomy" id="1775170"/>
    <lineage>
        <taxon>Bacteria</taxon>
        <taxon>Pseudomonadati</taxon>
        <taxon>Pseudomonadota</taxon>
        <taxon>Alphaproteobacteria</taxon>
        <taxon>Rhodobacterales</taxon>
        <taxon>Roseobacteraceae</taxon>
        <taxon>Salipiger</taxon>
    </lineage>
</organism>
<dbReference type="InterPro" id="IPR018062">
    <property type="entry name" value="HTH_AraC-typ_CS"/>
</dbReference>
<name>A0A8J2ZMF1_9RHOB</name>
<evidence type="ECO:0000256" key="2">
    <source>
        <dbReference type="ARBA" id="ARBA00023125"/>
    </source>
</evidence>
<sequence>MTSLPPTFDYKAFNWRQSARYDRAYRDILISRVDTFRFEGEAAPELAIQSAQLSATGASIHRVRSTGHDISVGRDSDVTAMFPLCGRQTVACRKGTFEAGTSRSLTLRPSERSTQVRADGARAFEAVMLKAPAGLFTRQSFRDILVKPQSADPMVETAPEAAPALRDLIRYILADLASDRPVLNAPMAGLSMETLLWEHFRAFLAPSRATAPAARATSKIRVAEAIDFMHANFENPVEMAMIAAAVGATPRSLQAAFQKVTGRSPWQTLTAIRLENARLRLLADDAGSSVTAVAMNCGFAHLGRFASLYRAKYGEPPSATLARRGPG</sequence>
<dbReference type="SMART" id="SM00342">
    <property type="entry name" value="HTH_ARAC"/>
    <property type="match status" value="1"/>
</dbReference>
<dbReference type="Pfam" id="PF12833">
    <property type="entry name" value="HTH_18"/>
    <property type="match status" value="1"/>
</dbReference>
<dbReference type="InterPro" id="IPR009057">
    <property type="entry name" value="Homeodomain-like_sf"/>
</dbReference>
<reference evidence="5" key="1">
    <citation type="journal article" date="2014" name="Int. J. Syst. Evol. Microbiol.">
        <title>Complete genome sequence of Corynebacterium casei LMG S-19264T (=DSM 44701T), isolated from a smear-ripened cheese.</title>
        <authorList>
            <consortium name="US DOE Joint Genome Institute (JGI-PGF)"/>
            <person name="Walter F."/>
            <person name="Albersmeier A."/>
            <person name="Kalinowski J."/>
            <person name="Ruckert C."/>
        </authorList>
    </citation>
    <scope>NUCLEOTIDE SEQUENCE</scope>
    <source>
        <strain evidence="5">CGMCC 1.15762</strain>
    </source>
</reference>
<dbReference type="SUPFAM" id="SSF46689">
    <property type="entry name" value="Homeodomain-like"/>
    <property type="match status" value="2"/>
</dbReference>
<keyword evidence="6" id="KW-1185">Reference proteome</keyword>
<dbReference type="Proteomes" id="UP000617145">
    <property type="component" value="Unassembled WGS sequence"/>
</dbReference>
<dbReference type="PANTHER" id="PTHR46796:SF12">
    <property type="entry name" value="HTH-TYPE DNA-BINDING TRANSCRIPTIONAL ACTIVATOR EUTR"/>
    <property type="match status" value="1"/>
</dbReference>
<keyword evidence="3" id="KW-0804">Transcription</keyword>
<evidence type="ECO:0000313" key="5">
    <source>
        <dbReference type="EMBL" id="GGG83080.1"/>
    </source>
</evidence>
<feature type="domain" description="HTH araC/xylS-type" evidence="4">
    <location>
        <begin position="223"/>
        <end position="323"/>
    </location>
</feature>
<dbReference type="InterPro" id="IPR018060">
    <property type="entry name" value="HTH_AraC"/>
</dbReference>
<dbReference type="PROSITE" id="PS00041">
    <property type="entry name" value="HTH_ARAC_FAMILY_1"/>
    <property type="match status" value="1"/>
</dbReference>
<dbReference type="EMBL" id="BMJV01000008">
    <property type="protein sequence ID" value="GGG83080.1"/>
    <property type="molecule type" value="Genomic_DNA"/>
</dbReference>
<dbReference type="GO" id="GO:0043565">
    <property type="term" value="F:sequence-specific DNA binding"/>
    <property type="evidence" value="ECO:0007669"/>
    <property type="project" value="InterPro"/>
</dbReference>
<dbReference type="GO" id="GO:0003700">
    <property type="term" value="F:DNA-binding transcription factor activity"/>
    <property type="evidence" value="ECO:0007669"/>
    <property type="project" value="InterPro"/>
</dbReference>
<evidence type="ECO:0000259" key="4">
    <source>
        <dbReference type="PROSITE" id="PS01124"/>
    </source>
</evidence>
<evidence type="ECO:0000256" key="3">
    <source>
        <dbReference type="ARBA" id="ARBA00023163"/>
    </source>
</evidence>
<evidence type="ECO:0000256" key="1">
    <source>
        <dbReference type="ARBA" id="ARBA00023015"/>
    </source>
</evidence>
<dbReference type="AlphaFoldDB" id="A0A8J2ZMF1"/>
<evidence type="ECO:0000313" key="6">
    <source>
        <dbReference type="Proteomes" id="UP000617145"/>
    </source>
</evidence>